<dbReference type="AlphaFoldDB" id="A0A399CYN2"/>
<reference evidence="1 2" key="1">
    <citation type="journal article" date="2015" name="Int. J. Syst. Evol. Microbiol.">
        <title>Mariniphaga sediminis sp. nov., isolated from coastal sediment.</title>
        <authorList>
            <person name="Wang F.Q."/>
            <person name="Shen Q.Y."/>
            <person name="Chen G.J."/>
            <person name="Du Z.J."/>
        </authorList>
    </citation>
    <scope>NUCLEOTIDE SEQUENCE [LARGE SCALE GENOMIC DNA]</scope>
    <source>
        <strain evidence="1 2">SY21</strain>
    </source>
</reference>
<dbReference type="EMBL" id="QWET01000011">
    <property type="protein sequence ID" value="RIH64437.1"/>
    <property type="molecule type" value="Genomic_DNA"/>
</dbReference>
<proteinExistence type="predicted"/>
<evidence type="ECO:0000313" key="1">
    <source>
        <dbReference type="EMBL" id="RIH64437.1"/>
    </source>
</evidence>
<protein>
    <submittedName>
        <fullName evidence="1">Uncharacterized protein</fullName>
    </submittedName>
</protein>
<dbReference type="Proteomes" id="UP000266441">
    <property type="component" value="Unassembled WGS sequence"/>
</dbReference>
<comment type="caution">
    <text evidence="1">The sequence shown here is derived from an EMBL/GenBank/DDBJ whole genome shotgun (WGS) entry which is preliminary data.</text>
</comment>
<evidence type="ECO:0000313" key="2">
    <source>
        <dbReference type="Proteomes" id="UP000266441"/>
    </source>
</evidence>
<gene>
    <name evidence="1" type="ORF">D1164_15235</name>
</gene>
<keyword evidence="2" id="KW-1185">Reference proteome</keyword>
<accession>A0A399CYN2</accession>
<name>A0A399CYN2_9BACT</name>
<organism evidence="1 2">
    <name type="scientific">Mariniphaga sediminis</name>
    <dbReference type="NCBI Taxonomy" id="1628158"/>
    <lineage>
        <taxon>Bacteria</taxon>
        <taxon>Pseudomonadati</taxon>
        <taxon>Bacteroidota</taxon>
        <taxon>Bacteroidia</taxon>
        <taxon>Marinilabiliales</taxon>
        <taxon>Prolixibacteraceae</taxon>
        <taxon>Mariniphaga</taxon>
    </lineage>
</organism>
<sequence>MNQQKCGVKTANTGGRSSNALIACEYDFSRQEKQEAYFAQLSAHFETGIPMRRNRKTSGGVSLIISNREGGHSCHFCVLANAGTCSKFCRQL</sequence>